<dbReference type="Gene3D" id="3.40.50.12780">
    <property type="entry name" value="N-terminal domain of ligase-like"/>
    <property type="match status" value="1"/>
</dbReference>
<dbReference type="EMBL" id="CAJNOV010012447">
    <property type="protein sequence ID" value="CAF1485785.1"/>
    <property type="molecule type" value="Genomic_DNA"/>
</dbReference>
<evidence type="ECO:0000256" key="7">
    <source>
        <dbReference type="ARBA" id="ARBA00048277"/>
    </source>
</evidence>
<feature type="domain" description="AMP-dependent synthetase/ligase" evidence="8">
    <location>
        <begin position="55"/>
        <end position="450"/>
    </location>
</feature>
<dbReference type="InterPro" id="IPR045851">
    <property type="entry name" value="AMP-bd_C_sf"/>
</dbReference>
<comment type="similarity">
    <text evidence="1">Belongs to the ATP-dependent AMP-binding enzyme family.</text>
</comment>
<dbReference type="Proteomes" id="UP000663855">
    <property type="component" value="Unassembled WGS sequence"/>
</dbReference>
<dbReference type="Pfam" id="PF13193">
    <property type="entry name" value="AMP-binding_C"/>
    <property type="match status" value="1"/>
</dbReference>
<dbReference type="Proteomes" id="UP000681720">
    <property type="component" value="Unassembled WGS sequence"/>
</dbReference>
<evidence type="ECO:0000256" key="1">
    <source>
        <dbReference type="ARBA" id="ARBA00006432"/>
    </source>
</evidence>
<comment type="catalytic activity">
    <reaction evidence="6">
        <text>octanoate + ATP + CoA = octanoyl-CoA + AMP + diphosphate</text>
        <dbReference type="Rhea" id="RHEA:33631"/>
        <dbReference type="ChEBI" id="CHEBI:25646"/>
        <dbReference type="ChEBI" id="CHEBI:30616"/>
        <dbReference type="ChEBI" id="CHEBI:33019"/>
        <dbReference type="ChEBI" id="CHEBI:57287"/>
        <dbReference type="ChEBI" id="CHEBI:57386"/>
        <dbReference type="ChEBI" id="CHEBI:456215"/>
    </reaction>
</comment>
<dbReference type="SUPFAM" id="SSF56801">
    <property type="entry name" value="Acetyl-CoA synthetase-like"/>
    <property type="match status" value="1"/>
</dbReference>
<dbReference type="PANTHER" id="PTHR43201">
    <property type="entry name" value="ACYL-COA SYNTHETASE"/>
    <property type="match status" value="1"/>
</dbReference>
<dbReference type="InterPro" id="IPR025110">
    <property type="entry name" value="AMP-bd_C"/>
</dbReference>
<dbReference type="Proteomes" id="UP000663887">
    <property type="component" value="Unassembled WGS sequence"/>
</dbReference>
<evidence type="ECO:0000259" key="8">
    <source>
        <dbReference type="Pfam" id="PF00501"/>
    </source>
</evidence>
<dbReference type="Proteomes" id="UP000663824">
    <property type="component" value="Unassembled WGS sequence"/>
</dbReference>
<dbReference type="InterPro" id="IPR020845">
    <property type="entry name" value="AMP-binding_CS"/>
</dbReference>
<dbReference type="PROSITE" id="PS00455">
    <property type="entry name" value="AMP_BINDING"/>
    <property type="match status" value="1"/>
</dbReference>
<feature type="domain" description="AMP-binding enzyme C-terminal" evidence="9">
    <location>
        <begin position="501"/>
        <end position="577"/>
    </location>
</feature>
<dbReference type="EC" id="6.2.1.2" evidence="4"/>
<accession>A0A816QDX9</accession>
<dbReference type="EMBL" id="CAJNRG010003732">
    <property type="protein sequence ID" value="CAF2059972.1"/>
    <property type="molecule type" value="Genomic_DNA"/>
</dbReference>
<gene>
    <name evidence="16" type="ORF">BYL167_LOCUS18366</name>
    <name evidence="11" type="ORF">CJN711_LOCUS26421</name>
    <name evidence="15" type="ORF">GIL414_LOCUS14582</name>
    <name evidence="10" type="ORF">KQP761_LOCUS3043</name>
    <name evidence="12" type="ORF">MBJ925_LOCUS7252</name>
    <name evidence="14" type="ORF">UXM345_LOCUS4987</name>
    <name evidence="13" type="ORF">XDN619_LOCUS10407</name>
</gene>
<dbReference type="EMBL" id="CAJOBJ010006197">
    <property type="protein sequence ID" value="CAF4054092.1"/>
    <property type="molecule type" value="Genomic_DNA"/>
</dbReference>
<evidence type="ECO:0000259" key="9">
    <source>
        <dbReference type="Pfam" id="PF13193"/>
    </source>
</evidence>
<dbReference type="EMBL" id="CAJOBF010000357">
    <property type="protein sequence ID" value="CAF3804121.1"/>
    <property type="molecule type" value="Genomic_DNA"/>
</dbReference>
<dbReference type="EMBL" id="CAJOBH010007517">
    <property type="protein sequence ID" value="CAF4086503.1"/>
    <property type="molecule type" value="Genomic_DNA"/>
</dbReference>
<dbReference type="Pfam" id="PF00501">
    <property type="entry name" value="AMP-binding"/>
    <property type="match status" value="1"/>
</dbReference>
<organism evidence="13 17">
    <name type="scientific">Rotaria magnacalcarata</name>
    <dbReference type="NCBI Taxonomy" id="392030"/>
    <lineage>
        <taxon>Eukaryota</taxon>
        <taxon>Metazoa</taxon>
        <taxon>Spiralia</taxon>
        <taxon>Gnathifera</taxon>
        <taxon>Rotifera</taxon>
        <taxon>Eurotatoria</taxon>
        <taxon>Bdelloidea</taxon>
        <taxon>Philodinida</taxon>
        <taxon>Philodinidae</taxon>
        <taxon>Rotaria</taxon>
    </lineage>
</organism>
<comment type="function">
    <text evidence="3">Acyl-CoA synthases catalyze the initial reaction in fatty acid metabolism, by forming a thioester with CoA. Has some preference toward medium-chain substrates. Plays a role in adipocyte differentiation.</text>
</comment>
<dbReference type="GO" id="GO:0031956">
    <property type="term" value="F:medium-chain fatty acid-CoA ligase activity"/>
    <property type="evidence" value="ECO:0007669"/>
    <property type="project" value="UniProtKB-EC"/>
</dbReference>
<sequence>MLINAIKTFLVRPRSTRNIIRFNKRNTSSSTKLTSSYYHHSSSLPFIYKTLSQNFDETATEYANDECYVFKSEQKRYTFKSFKDEVDSLAASLLELGLEKNDRFAVWLPNTSENATMSFVASKLGLVKVSINPAYVGRELEYCINKVGCKAILLSSSVKSIDSLSIFRHLVPELDQQSSTNELSLKRLPTLKHIILTGKQQPPKSLPIHSYRNLLEHGAKISHNKLNERQASVNPDSPVAIFFTSGTTGHPKAATLTNFGMINMSQGLTEHLGPHFTRLCVPIPMFHIFCEVVGVLNVATSKCKMVFPAILPDPVATMRAIHEEKCTAMIGAPIIFRDILAHPDRKKYDLTSLAYCGLGASPMSIEFLRQVEMELPVKRAAQLYGMTENSAILTSSLWTGDENQTRRLASLGRCMPRLEIKVVDREGTTVPIGQQGEIWARGFPIMLGYYGDTQKTNEAITPSGWLRTGDEGRMDEDGYLFYIGRQKEMIIRGGVNIYPIEIENAIIEHPNVSEAQVFSIPDARHGEEICAWIKLKPDASKCEPEDIARFLLDKIAFFKIPKYIRIVDKFILTPTGKVQKFKMSESMVNELNKK</sequence>
<evidence type="ECO:0000313" key="10">
    <source>
        <dbReference type="EMBL" id="CAF1265830.1"/>
    </source>
</evidence>
<evidence type="ECO:0000313" key="12">
    <source>
        <dbReference type="EMBL" id="CAF1980266.1"/>
    </source>
</evidence>
<evidence type="ECO:0000256" key="5">
    <source>
        <dbReference type="ARBA" id="ARBA00039638"/>
    </source>
</evidence>
<name>A0A816QDX9_9BILA</name>
<dbReference type="Proteomes" id="UP000663834">
    <property type="component" value="Unassembled WGS sequence"/>
</dbReference>
<dbReference type="InterPro" id="IPR042099">
    <property type="entry name" value="ANL_N_sf"/>
</dbReference>
<comment type="catalytic activity">
    <reaction evidence="7">
        <text>a medium-chain fatty acid + ATP + CoA = a medium-chain fatty acyl-CoA + AMP + diphosphate</text>
        <dbReference type="Rhea" id="RHEA:48340"/>
        <dbReference type="ChEBI" id="CHEBI:30616"/>
        <dbReference type="ChEBI" id="CHEBI:33019"/>
        <dbReference type="ChEBI" id="CHEBI:57287"/>
        <dbReference type="ChEBI" id="CHEBI:59558"/>
        <dbReference type="ChEBI" id="CHEBI:90546"/>
        <dbReference type="ChEBI" id="CHEBI:456215"/>
        <dbReference type="EC" id="6.2.1.2"/>
    </reaction>
</comment>
<dbReference type="EMBL" id="CAJNRE010002473">
    <property type="protein sequence ID" value="CAF1980266.1"/>
    <property type="molecule type" value="Genomic_DNA"/>
</dbReference>
<dbReference type="InterPro" id="IPR000873">
    <property type="entry name" value="AMP-dep_synth/lig_dom"/>
</dbReference>
<evidence type="ECO:0000256" key="6">
    <source>
        <dbReference type="ARBA" id="ARBA00047319"/>
    </source>
</evidence>
<dbReference type="PANTHER" id="PTHR43201:SF5">
    <property type="entry name" value="MEDIUM-CHAIN ACYL-COA LIGASE ACSF2, MITOCHONDRIAL"/>
    <property type="match status" value="1"/>
</dbReference>
<proteinExistence type="inferred from homology"/>
<evidence type="ECO:0000313" key="11">
    <source>
        <dbReference type="EMBL" id="CAF1485785.1"/>
    </source>
</evidence>
<dbReference type="Gene3D" id="3.30.300.30">
    <property type="match status" value="1"/>
</dbReference>
<evidence type="ECO:0000313" key="17">
    <source>
        <dbReference type="Proteomes" id="UP000663887"/>
    </source>
</evidence>
<dbReference type="OrthoDB" id="10253115at2759"/>
<evidence type="ECO:0000256" key="3">
    <source>
        <dbReference type="ARBA" id="ARBA00037247"/>
    </source>
</evidence>
<dbReference type="Proteomes" id="UP000681967">
    <property type="component" value="Unassembled WGS sequence"/>
</dbReference>
<reference evidence="13" key="1">
    <citation type="submission" date="2021-02" db="EMBL/GenBank/DDBJ databases">
        <authorList>
            <person name="Nowell W R."/>
        </authorList>
    </citation>
    <scope>NUCLEOTIDE SEQUENCE</scope>
</reference>
<keyword evidence="2" id="KW-0436">Ligase</keyword>
<protein>
    <recommendedName>
        <fullName evidence="5">Medium-chain acyl-CoA ligase ACSF2, mitochondrial</fullName>
        <ecNumber evidence="4">6.2.1.2</ecNumber>
    </recommendedName>
</protein>
<dbReference type="EMBL" id="CAJNOW010000186">
    <property type="protein sequence ID" value="CAF1265830.1"/>
    <property type="molecule type" value="Genomic_DNA"/>
</dbReference>
<evidence type="ECO:0000313" key="16">
    <source>
        <dbReference type="EMBL" id="CAF4086503.1"/>
    </source>
</evidence>
<evidence type="ECO:0000313" key="15">
    <source>
        <dbReference type="EMBL" id="CAF4054092.1"/>
    </source>
</evidence>
<evidence type="ECO:0000313" key="14">
    <source>
        <dbReference type="EMBL" id="CAF3804121.1"/>
    </source>
</evidence>
<dbReference type="Proteomes" id="UP000663842">
    <property type="component" value="Unassembled WGS sequence"/>
</dbReference>
<dbReference type="GO" id="GO:0006631">
    <property type="term" value="P:fatty acid metabolic process"/>
    <property type="evidence" value="ECO:0007669"/>
    <property type="project" value="TreeGrafter"/>
</dbReference>
<evidence type="ECO:0000313" key="13">
    <source>
        <dbReference type="EMBL" id="CAF2059972.1"/>
    </source>
</evidence>
<comment type="caution">
    <text evidence="13">The sequence shown here is derived from an EMBL/GenBank/DDBJ whole genome shotgun (WGS) entry which is preliminary data.</text>
</comment>
<evidence type="ECO:0000256" key="2">
    <source>
        <dbReference type="ARBA" id="ARBA00022598"/>
    </source>
</evidence>
<evidence type="ECO:0000256" key="4">
    <source>
        <dbReference type="ARBA" id="ARBA00039009"/>
    </source>
</evidence>
<dbReference type="AlphaFoldDB" id="A0A816QDX9"/>